<evidence type="ECO:0000313" key="7">
    <source>
        <dbReference type="EMBL" id="EME57633.1"/>
    </source>
</evidence>
<dbReference type="PATRIC" id="fig|1284240.4.peg.4184"/>
<dbReference type="InterPro" id="IPR012967">
    <property type="entry name" value="COMT_dimerisation"/>
</dbReference>
<evidence type="ECO:0000256" key="1">
    <source>
        <dbReference type="ARBA" id="ARBA00022603"/>
    </source>
</evidence>
<evidence type="ECO:0000256" key="3">
    <source>
        <dbReference type="ARBA" id="ARBA00022691"/>
    </source>
</evidence>
<dbReference type="InterPro" id="IPR016461">
    <property type="entry name" value="COMT-like"/>
</dbReference>
<dbReference type="Pfam" id="PF00891">
    <property type="entry name" value="Methyltransf_2"/>
    <property type="match status" value="1"/>
</dbReference>
<dbReference type="PANTHER" id="PTHR43712:SF2">
    <property type="entry name" value="O-METHYLTRANSFERASE CICE"/>
    <property type="match status" value="1"/>
</dbReference>
<name>M2Z9M1_9PSEU</name>
<gene>
    <name evidence="7" type="ORF">H074_20622</name>
</gene>
<dbReference type="SUPFAM" id="SSF53335">
    <property type="entry name" value="S-adenosyl-L-methionine-dependent methyltransferases"/>
    <property type="match status" value="1"/>
</dbReference>
<keyword evidence="8" id="KW-1185">Reference proteome</keyword>
<dbReference type="PANTHER" id="PTHR43712">
    <property type="entry name" value="PUTATIVE (AFU_ORTHOLOGUE AFUA_4G14580)-RELATED"/>
    <property type="match status" value="1"/>
</dbReference>
<dbReference type="GO" id="GO:0046983">
    <property type="term" value="F:protein dimerization activity"/>
    <property type="evidence" value="ECO:0007669"/>
    <property type="project" value="InterPro"/>
</dbReference>
<dbReference type="InterPro" id="IPR036388">
    <property type="entry name" value="WH-like_DNA-bd_sf"/>
</dbReference>
<dbReference type="OrthoDB" id="582216at2"/>
<dbReference type="GO" id="GO:0032259">
    <property type="term" value="P:methylation"/>
    <property type="evidence" value="ECO:0007669"/>
    <property type="project" value="UniProtKB-KW"/>
</dbReference>
<dbReference type="GO" id="GO:0008171">
    <property type="term" value="F:O-methyltransferase activity"/>
    <property type="evidence" value="ECO:0007669"/>
    <property type="project" value="InterPro"/>
</dbReference>
<reference evidence="7 8" key="1">
    <citation type="journal article" date="2013" name="Genome Announc.">
        <title>Draft Genome Sequence of Amycolatopsis decaplanina Strain DSM 44594T.</title>
        <authorList>
            <person name="Kaur N."/>
            <person name="Kumar S."/>
            <person name="Bala M."/>
            <person name="Raghava G.P."/>
            <person name="Mayilraj S."/>
        </authorList>
    </citation>
    <scope>NUCLEOTIDE SEQUENCE [LARGE SCALE GENOMIC DNA]</scope>
    <source>
        <strain evidence="7 8">DSM 44594</strain>
    </source>
</reference>
<evidence type="ECO:0000259" key="5">
    <source>
        <dbReference type="Pfam" id="PF00891"/>
    </source>
</evidence>
<dbReference type="RefSeq" id="WP_007031974.1">
    <property type="nucleotide sequence ID" value="NZ_AOHO01000058.1"/>
</dbReference>
<feature type="domain" description="O-methyltransferase dimerisation" evidence="6">
    <location>
        <begin position="16"/>
        <end position="87"/>
    </location>
</feature>
<feature type="domain" description="O-methyltransferase C-terminal" evidence="5">
    <location>
        <begin position="131"/>
        <end position="317"/>
    </location>
</feature>
<dbReference type="Gene3D" id="1.10.10.10">
    <property type="entry name" value="Winged helix-like DNA-binding domain superfamily/Winged helix DNA-binding domain"/>
    <property type="match status" value="1"/>
</dbReference>
<dbReference type="EMBL" id="AOHO01000058">
    <property type="protein sequence ID" value="EME57633.1"/>
    <property type="molecule type" value="Genomic_DNA"/>
</dbReference>
<dbReference type="CDD" id="cd02440">
    <property type="entry name" value="AdoMet_MTases"/>
    <property type="match status" value="1"/>
</dbReference>
<dbReference type="InterPro" id="IPR036390">
    <property type="entry name" value="WH_DNA-bd_sf"/>
</dbReference>
<dbReference type="PROSITE" id="PS51683">
    <property type="entry name" value="SAM_OMT_II"/>
    <property type="match status" value="1"/>
</dbReference>
<keyword evidence="3" id="KW-0949">S-adenosyl-L-methionine</keyword>
<keyword evidence="2 7" id="KW-0808">Transferase</keyword>
<dbReference type="PIRSF" id="PIRSF005739">
    <property type="entry name" value="O-mtase"/>
    <property type="match status" value="1"/>
</dbReference>
<evidence type="ECO:0000256" key="4">
    <source>
        <dbReference type="PIRSR" id="PIRSR005739-1"/>
    </source>
</evidence>
<protein>
    <submittedName>
        <fullName evidence="7">O-methyltransferase family 2</fullName>
    </submittedName>
</protein>
<feature type="active site" description="Proton acceptor" evidence="4">
    <location>
        <position position="245"/>
    </location>
</feature>
<dbReference type="AlphaFoldDB" id="M2Z9M1"/>
<sequence length="337" mass="37255">MQASNPIDQDVASVLDVAAGFWRSQVLFTGVKLGLFTLLAQEPSTREEIVRRLNLDLAVTGDLLDALVAIGLLHRADGRYRNSAVVAACLDESKPTYVGGFLKFMSRALYPQWSSLTDLARTGEVQKNSDAFRDLYADAARIREFMSAMDCASMPVVLELTKRFPWADHHTFVDLGGARGNLAGHLVKAHDHLTGVCLDLPVLEPVFREHMHALSTGDRVTFRGADFLVDPLPEADVLIFGHVLHDWNEKTRVALLRRAFDAVKSGGAVVIYDEMIDDDRSGPAHNLLMSLNMRIVRAGAAEYTAAECRSWLSEAGFTDFSIEDLTATERLVVARKR</sequence>
<proteinExistence type="predicted"/>
<dbReference type="InterPro" id="IPR029063">
    <property type="entry name" value="SAM-dependent_MTases_sf"/>
</dbReference>
<keyword evidence="1 7" id="KW-0489">Methyltransferase</keyword>
<dbReference type="Pfam" id="PF08100">
    <property type="entry name" value="Dimerisation"/>
    <property type="match status" value="1"/>
</dbReference>
<evidence type="ECO:0000256" key="2">
    <source>
        <dbReference type="ARBA" id="ARBA00022679"/>
    </source>
</evidence>
<comment type="caution">
    <text evidence="7">The sequence shown here is derived from an EMBL/GenBank/DDBJ whole genome shotgun (WGS) entry which is preliminary data.</text>
</comment>
<organism evidence="7 8">
    <name type="scientific">Amycolatopsis decaplanina DSM 44594</name>
    <dbReference type="NCBI Taxonomy" id="1284240"/>
    <lineage>
        <taxon>Bacteria</taxon>
        <taxon>Bacillati</taxon>
        <taxon>Actinomycetota</taxon>
        <taxon>Actinomycetes</taxon>
        <taxon>Pseudonocardiales</taxon>
        <taxon>Pseudonocardiaceae</taxon>
        <taxon>Amycolatopsis</taxon>
    </lineage>
</organism>
<evidence type="ECO:0000259" key="6">
    <source>
        <dbReference type="Pfam" id="PF08100"/>
    </source>
</evidence>
<accession>M2Z9M1</accession>
<dbReference type="InterPro" id="IPR001077">
    <property type="entry name" value="COMT_C"/>
</dbReference>
<dbReference type="SUPFAM" id="SSF46785">
    <property type="entry name" value="Winged helix' DNA-binding domain"/>
    <property type="match status" value="1"/>
</dbReference>
<evidence type="ECO:0000313" key="8">
    <source>
        <dbReference type="Proteomes" id="UP000054226"/>
    </source>
</evidence>
<dbReference type="Gene3D" id="3.40.50.150">
    <property type="entry name" value="Vaccinia Virus protein VP39"/>
    <property type="match status" value="1"/>
</dbReference>
<dbReference type="Proteomes" id="UP000054226">
    <property type="component" value="Unassembled WGS sequence"/>
</dbReference>
<dbReference type="FunFam" id="1.10.10.10:FF:000358">
    <property type="entry name" value="Acetylserotonin O-methyltransferase"/>
    <property type="match status" value="1"/>
</dbReference>